<evidence type="ECO:0000259" key="3">
    <source>
        <dbReference type="Pfam" id="PF02517"/>
    </source>
</evidence>
<dbReference type="eggNOG" id="COG1266">
    <property type="taxonomic scope" value="Bacteria"/>
</dbReference>
<dbReference type="STRING" id="1400520.LFAB_03225"/>
<protein>
    <submittedName>
        <fullName evidence="4">Bacteriocin immunity protein</fullName>
    </submittedName>
</protein>
<proteinExistence type="inferred from homology"/>
<evidence type="ECO:0000313" key="4">
    <source>
        <dbReference type="EMBL" id="ETY75166.1"/>
    </source>
</evidence>
<feature type="transmembrane region" description="Helical" evidence="2">
    <location>
        <begin position="71"/>
        <end position="93"/>
    </location>
</feature>
<sequence>MMKTKGKIWWQYLSLWLLVPVILVVVPGIFGNLLPNRFGQAVCDAVIILVALGLNRWWWHLTVTWWQGVRFGWQLLQVIPAVIFVFLTHNYLAMSLAHVTALTVVTLLLIASAEELVFRGLLIPLSLRLTHQRVYLALILSSLGFAFAHLVNVLHASPAMVLPQIILVFATGMLLGAVYVKTHNLCLTIALHALDDLPVLAAASSSGATTSGTQLLILDGVVLALAVVASVVAWLQVRHMTVPTVINN</sequence>
<feature type="transmembrane region" description="Helical" evidence="2">
    <location>
        <begin position="99"/>
        <end position="122"/>
    </location>
</feature>
<dbReference type="PATRIC" id="fig|1400520.3.peg.644"/>
<keyword evidence="2" id="KW-0472">Membrane</keyword>
<dbReference type="InterPro" id="IPR003675">
    <property type="entry name" value="Rce1/LyrA-like_dom"/>
</dbReference>
<dbReference type="PANTHER" id="PTHR39430">
    <property type="entry name" value="MEMBRANE-ASSOCIATED PROTEASE-RELATED"/>
    <property type="match status" value="1"/>
</dbReference>
<name>W6T9I4_9LACO</name>
<reference evidence="4 5" key="1">
    <citation type="journal article" date="2014" name="Genome Announc.">
        <title>Genome Sequence of Lactobacillus fabifermentans Strain T30PCM01, Isolated from Fermenting Grape Marc.</title>
        <authorList>
            <person name="Treu L."/>
            <person name="Vendramin V."/>
            <person name="Bovo B."/>
            <person name="Giacomini A."/>
            <person name="Corich V."/>
            <person name="Campanaro S."/>
        </authorList>
    </citation>
    <scope>NUCLEOTIDE SEQUENCE [LARGE SCALE GENOMIC DNA]</scope>
    <source>
        <strain evidence="4 5">T30PCM01</strain>
    </source>
</reference>
<dbReference type="GO" id="GO:0004175">
    <property type="term" value="F:endopeptidase activity"/>
    <property type="evidence" value="ECO:0007669"/>
    <property type="project" value="UniProtKB-ARBA"/>
</dbReference>
<feature type="transmembrane region" description="Helical" evidence="2">
    <location>
        <begin position="161"/>
        <end position="180"/>
    </location>
</feature>
<feature type="transmembrane region" description="Helical" evidence="2">
    <location>
        <begin position="134"/>
        <end position="155"/>
    </location>
</feature>
<dbReference type="EMBL" id="AWWK01000015">
    <property type="protein sequence ID" value="ETY75166.1"/>
    <property type="molecule type" value="Genomic_DNA"/>
</dbReference>
<feature type="transmembrane region" description="Helical" evidence="2">
    <location>
        <begin position="215"/>
        <end position="235"/>
    </location>
</feature>
<dbReference type="AlphaFoldDB" id="W6T9I4"/>
<gene>
    <name evidence="4" type="ORF">LFAB_03225</name>
</gene>
<dbReference type="Proteomes" id="UP000019247">
    <property type="component" value="Unassembled WGS sequence"/>
</dbReference>
<feature type="domain" description="CAAX prenyl protease 2/Lysostaphin resistance protein A-like" evidence="3">
    <location>
        <begin position="100"/>
        <end position="195"/>
    </location>
</feature>
<feature type="transmembrane region" description="Helical" evidence="2">
    <location>
        <begin position="38"/>
        <end position="59"/>
    </location>
</feature>
<organism evidence="4 5">
    <name type="scientific">Lactiplantibacillus fabifermentans T30PCM01</name>
    <dbReference type="NCBI Taxonomy" id="1400520"/>
    <lineage>
        <taxon>Bacteria</taxon>
        <taxon>Bacillati</taxon>
        <taxon>Bacillota</taxon>
        <taxon>Bacilli</taxon>
        <taxon>Lactobacillales</taxon>
        <taxon>Lactobacillaceae</taxon>
        <taxon>Lactiplantibacillus</taxon>
    </lineage>
</organism>
<keyword evidence="2" id="KW-0812">Transmembrane</keyword>
<comment type="caution">
    <text evidence="4">The sequence shown here is derived from an EMBL/GenBank/DDBJ whole genome shotgun (WGS) entry which is preliminary data.</text>
</comment>
<dbReference type="HOGENOM" id="CLU_1119056_0_0_9"/>
<accession>W6T9I4</accession>
<keyword evidence="2" id="KW-1133">Transmembrane helix</keyword>
<dbReference type="GO" id="GO:0080120">
    <property type="term" value="P:CAAX-box protein maturation"/>
    <property type="evidence" value="ECO:0007669"/>
    <property type="project" value="UniProtKB-ARBA"/>
</dbReference>
<feature type="transmembrane region" description="Helical" evidence="2">
    <location>
        <begin position="12"/>
        <end position="32"/>
    </location>
</feature>
<evidence type="ECO:0000256" key="1">
    <source>
        <dbReference type="ARBA" id="ARBA00009067"/>
    </source>
</evidence>
<evidence type="ECO:0000256" key="2">
    <source>
        <dbReference type="SAM" id="Phobius"/>
    </source>
</evidence>
<evidence type="ECO:0000313" key="5">
    <source>
        <dbReference type="Proteomes" id="UP000019247"/>
    </source>
</evidence>
<dbReference type="PANTHER" id="PTHR39430:SF1">
    <property type="entry name" value="PROTEASE"/>
    <property type="match status" value="1"/>
</dbReference>
<dbReference type="Pfam" id="PF02517">
    <property type="entry name" value="Rce1-like"/>
    <property type="match status" value="1"/>
</dbReference>
<comment type="similarity">
    <text evidence="1">Belongs to the UPF0177 family.</text>
</comment>